<dbReference type="AlphaFoldDB" id="A0A2N9LC61"/>
<gene>
    <name evidence="1" type="ORF">SBA5_30077</name>
</gene>
<organism evidence="1 2">
    <name type="scientific">Candidatus Sulfuritelmatomonas gaucii</name>
    <dbReference type="NCBI Taxonomy" id="2043161"/>
    <lineage>
        <taxon>Bacteria</taxon>
        <taxon>Pseudomonadati</taxon>
        <taxon>Acidobacteriota</taxon>
        <taxon>Terriglobia</taxon>
        <taxon>Terriglobales</taxon>
        <taxon>Acidobacteriaceae</taxon>
        <taxon>Candidatus Sulfuritelmatomonas</taxon>
    </lineage>
</organism>
<dbReference type="Proteomes" id="UP000239735">
    <property type="component" value="Unassembled WGS sequence"/>
</dbReference>
<proteinExistence type="predicted"/>
<protein>
    <submittedName>
        <fullName evidence="1">Uncharacterized protein</fullName>
    </submittedName>
</protein>
<sequence length="62" mass="6662">MIPPKLRSGSAAGEQARAILAIESCVARYCNNHSVSFGNQVTRAGWSPIALSQTRIESAKFL</sequence>
<evidence type="ECO:0000313" key="2">
    <source>
        <dbReference type="Proteomes" id="UP000239735"/>
    </source>
</evidence>
<accession>A0A2N9LC61</accession>
<name>A0A2N9LC61_9BACT</name>
<reference evidence="2" key="1">
    <citation type="submission" date="2018-02" db="EMBL/GenBank/DDBJ databases">
        <authorList>
            <person name="Hausmann B."/>
        </authorList>
    </citation>
    <scope>NUCLEOTIDE SEQUENCE [LARGE SCALE GENOMIC DNA]</scope>
    <source>
        <strain evidence="2">Peat soil MAG SbA5</strain>
    </source>
</reference>
<evidence type="ECO:0000313" key="1">
    <source>
        <dbReference type="EMBL" id="SPE20872.1"/>
    </source>
</evidence>
<dbReference type="EMBL" id="OKRB01000086">
    <property type="protein sequence ID" value="SPE20872.1"/>
    <property type="molecule type" value="Genomic_DNA"/>
</dbReference>